<dbReference type="Proteomes" id="UP000183090">
    <property type="component" value="Unassembled WGS sequence"/>
</dbReference>
<dbReference type="EMBL" id="CP011366">
    <property type="protein sequence ID" value="AKG73400.1"/>
    <property type="molecule type" value="Genomic_DNA"/>
</dbReference>
<dbReference type="RefSeq" id="WP_046789590.1">
    <property type="nucleotide sequence ID" value="NZ_CP011366.1"/>
</dbReference>
<evidence type="ECO:0000313" key="3">
    <source>
        <dbReference type="Proteomes" id="UP000034029"/>
    </source>
</evidence>
<dbReference type="EMBL" id="FOTB01000004">
    <property type="protein sequence ID" value="SFK81315.1"/>
    <property type="molecule type" value="Genomic_DNA"/>
</dbReference>
<dbReference type="CDD" id="cd03801">
    <property type="entry name" value="GT4_PimA-like"/>
    <property type="match status" value="1"/>
</dbReference>
<accession>A0A0F7D406</accession>
<reference evidence="1 3" key="1">
    <citation type="journal article" date="2015" name="Int. J. Syst. Evol. Microbiol.">
        <title>Complete genome sequence of Salinicoccus halodurans H3B36, isolated from the Qaidam Basin in China.</title>
        <authorList>
            <person name="Jiang K."/>
            <person name="Xue Y."/>
            <person name="Ma Y."/>
        </authorList>
    </citation>
    <scope>NUCLEOTIDE SEQUENCE [LARGE SCALE GENOMIC DNA]</scope>
    <source>
        <strain evidence="1 3">H3B36</strain>
    </source>
</reference>
<keyword evidence="3" id="KW-1185">Reference proteome</keyword>
<evidence type="ECO:0000313" key="4">
    <source>
        <dbReference type="Proteomes" id="UP000183090"/>
    </source>
</evidence>
<dbReference type="Pfam" id="PF13692">
    <property type="entry name" value="Glyco_trans_1_4"/>
    <property type="match status" value="1"/>
</dbReference>
<proteinExistence type="predicted"/>
<dbReference type="Proteomes" id="UP000034029">
    <property type="component" value="Chromosome"/>
</dbReference>
<dbReference type="AlphaFoldDB" id="A0A0F7D406"/>
<dbReference type="KEGG" id="shv:AAT16_03695"/>
<gene>
    <name evidence="1" type="ORF">AAT16_03695</name>
    <name evidence="2" type="ORF">SAMN05216235_1781</name>
</gene>
<dbReference type="Gene3D" id="3.40.50.2000">
    <property type="entry name" value="Glycogen Phosphorylase B"/>
    <property type="match status" value="2"/>
</dbReference>
<dbReference type="SUPFAM" id="SSF53756">
    <property type="entry name" value="UDP-Glycosyltransferase/glycogen phosphorylase"/>
    <property type="match status" value="1"/>
</dbReference>
<sequence>MQKYLLVCNAYPTVEKVYANGFLHRRVKSYQKAGLDVDVIVITTKVLKDKFYDGVHIKYMDEYQIASHLKDNEYGTALFHFINPKMFHGIKELPEEARPNIVVWLHGFEAEAWHRRYYNFLDDIKKLDAQLEKKDTVFETQREFLREIMTSDAYNIKFVYVSKEFKELYADPYTGVVPERYYIIPNIVDEELFPYRRKERRDRLSICSIRPYTARNYANDLTADFIQKISKKRYFKKLTFNLYGDGPLFNKINQPLKKYDNVHLHKRFVPQNEIPEIHRAHGVFLGPSRHDSQGVSIGEAMSSGLVPVSNAIGGIPEFVEHGRTGMLATRDDVDEMVAHYDKLYKDPKKYLEMSEAASVSIQQQAGLDTVIKKELEVITSGWS</sequence>
<name>A0A0F7D406_9STAP</name>
<dbReference type="PANTHER" id="PTHR12526:SF630">
    <property type="entry name" value="GLYCOSYLTRANSFERASE"/>
    <property type="match status" value="1"/>
</dbReference>
<reference evidence="3" key="2">
    <citation type="submission" date="2015-04" db="EMBL/GenBank/DDBJ databases">
        <title>Complete genome sequence of Salinicoccus halodurans strain H3B36, isolated from the Qaidam basin of China.</title>
        <authorList>
            <person name="Ma Y."/>
            <person name="Jiang K."/>
            <person name="Xue Y."/>
        </authorList>
    </citation>
    <scope>NUCLEOTIDE SEQUENCE [LARGE SCALE GENOMIC DNA]</scope>
    <source>
        <strain evidence="3">H3B36</strain>
    </source>
</reference>
<organism evidence="2 4">
    <name type="scientific">Salinicoccus halodurans</name>
    <dbReference type="NCBI Taxonomy" id="407035"/>
    <lineage>
        <taxon>Bacteria</taxon>
        <taxon>Bacillati</taxon>
        <taxon>Bacillota</taxon>
        <taxon>Bacilli</taxon>
        <taxon>Bacillales</taxon>
        <taxon>Staphylococcaceae</taxon>
        <taxon>Salinicoccus</taxon>
    </lineage>
</organism>
<evidence type="ECO:0000313" key="1">
    <source>
        <dbReference type="EMBL" id="AKG73400.1"/>
    </source>
</evidence>
<dbReference type="OrthoDB" id="6713581at2"/>
<evidence type="ECO:0000313" key="2">
    <source>
        <dbReference type="EMBL" id="SFK81315.1"/>
    </source>
</evidence>
<protein>
    <submittedName>
        <fullName evidence="2">Glycosyltransferase involved in cell wall bisynthesis</fullName>
    </submittedName>
</protein>
<dbReference type="PANTHER" id="PTHR12526">
    <property type="entry name" value="GLYCOSYLTRANSFERASE"/>
    <property type="match status" value="1"/>
</dbReference>
<reference evidence="2 4" key="3">
    <citation type="submission" date="2016-10" db="EMBL/GenBank/DDBJ databases">
        <authorList>
            <person name="Varghese N."/>
            <person name="Submissions S."/>
        </authorList>
    </citation>
    <scope>NUCLEOTIDE SEQUENCE [LARGE SCALE GENOMIC DNA]</scope>
    <source>
        <strain evidence="2 4">CGMCC 1.6501</strain>
    </source>
</reference>